<keyword evidence="3" id="KW-1185">Reference proteome</keyword>
<organism evidence="2 3">
    <name type="scientific">Oryza sativa subsp. japonica</name>
    <name type="common">Rice</name>
    <dbReference type="NCBI Taxonomy" id="39947"/>
    <lineage>
        <taxon>Eukaryota</taxon>
        <taxon>Viridiplantae</taxon>
        <taxon>Streptophyta</taxon>
        <taxon>Embryophyta</taxon>
        <taxon>Tracheophyta</taxon>
        <taxon>Spermatophyta</taxon>
        <taxon>Magnoliopsida</taxon>
        <taxon>Liliopsida</taxon>
        <taxon>Poales</taxon>
        <taxon>Poaceae</taxon>
        <taxon>BOP clade</taxon>
        <taxon>Oryzoideae</taxon>
        <taxon>Oryzeae</taxon>
        <taxon>Oryzinae</taxon>
        <taxon>Oryza</taxon>
        <taxon>Oryza sativa</taxon>
    </lineage>
</organism>
<feature type="region of interest" description="Disordered" evidence="1">
    <location>
        <begin position="1"/>
        <end position="22"/>
    </location>
</feature>
<dbReference type="Proteomes" id="UP000059680">
    <property type="component" value="Chromosome 2"/>
</dbReference>
<reference evidence="3" key="1">
    <citation type="journal article" date="2005" name="Nature">
        <title>The map-based sequence of the rice genome.</title>
        <authorList>
            <consortium name="International rice genome sequencing project (IRGSP)"/>
            <person name="Matsumoto T."/>
            <person name="Wu J."/>
            <person name="Kanamori H."/>
            <person name="Katayose Y."/>
            <person name="Fujisawa M."/>
            <person name="Namiki N."/>
            <person name="Mizuno H."/>
            <person name="Yamamoto K."/>
            <person name="Antonio B.A."/>
            <person name="Baba T."/>
            <person name="Sakata K."/>
            <person name="Nagamura Y."/>
            <person name="Aoki H."/>
            <person name="Arikawa K."/>
            <person name="Arita K."/>
            <person name="Bito T."/>
            <person name="Chiden Y."/>
            <person name="Fujitsuka N."/>
            <person name="Fukunaka R."/>
            <person name="Hamada M."/>
            <person name="Harada C."/>
            <person name="Hayashi A."/>
            <person name="Hijishita S."/>
            <person name="Honda M."/>
            <person name="Hosokawa S."/>
            <person name="Ichikawa Y."/>
            <person name="Idonuma A."/>
            <person name="Iijima M."/>
            <person name="Ikeda M."/>
            <person name="Ikeno M."/>
            <person name="Ito K."/>
            <person name="Ito S."/>
            <person name="Ito T."/>
            <person name="Ito Y."/>
            <person name="Ito Y."/>
            <person name="Iwabuchi A."/>
            <person name="Kamiya K."/>
            <person name="Karasawa W."/>
            <person name="Kurita K."/>
            <person name="Katagiri S."/>
            <person name="Kikuta A."/>
            <person name="Kobayashi H."/>
            <person name="Kobayashi N."/>
            <person name="Machita K."/>
            <person name="Maehara T."/>
            <person name="Masukawa M."/>
            <person name="Mizubayashi T."/>
            <person name="Mukai Y."/>
            <person name="Nagasaki H."/>
            <person name="Nagata Y."/>
            <person name="Naito S."/>
            <person name="Nakashima M."/>
            <person name="Nakama Y."/>
            <person name="Nakamichi Y."/>
            <person name="Nakamura M."/>
            <person name="Meguro A."/>
            <person name="Negishi M."/>
            <person name="Ohta I."/>
            <person name="Ohta T."/>
            <person name="Okamoto M."/>
            <person name="Ono N."/>
            <person name="Saji S."/>
            <person name="Sakaguchi M."/>
            <person name="Sakai K."/>
            <person name="Shibata M."/>
            <person name="Shimokawa T."/>
            <person name="Song J."/>
            <person name="Takazaki Y."/>
            <person name="Terasawa K."/>
            <person name="Tsugane M."/>
            <person name="Tsuji K."/>
            <person name="Ueda S."/>
            <person name="Waki K."/>
            <person name="Yamagata H."/>
            <person name="Yamamoto M."/>
            <person name="Yamamoto S."/>
            <person name="Yamane H."/>
            <person name="Yoshiki S."/>
            <person name="Yoshihara R."/>
            <person name="Yukawa K."/>
            <person name="Zhong H."/>
            <person name="Yano M."/>
            <person name="Yuan Q."/>
            <person name="Ouyang S."/>
            <person name="Liu J."/>
            <person name="Jones K.M."/>
            <person name="Gansberger K."/>
            <person name="Moffat K."/>
            <person name="Hill J."/>
            <person name="Bera J."/>
            <person name="Fadrosh D."/>
            <person name="Jin S."/>
            <person name="Johri S."/>
            <person name="Kim M."/>
            <person name="Overton L."/>
            <person name="Reardon M."/>
            <person name="Tsitrin T."/>
            <person name="Vuong H."/>
            <person name="Weaver B."/>
            <person name="Ciecko A."/>
            <person name="Tallon L."/>
            <person name="Jackson J."/>
            <person name="Pai G."/>
            <person name="Aken S.V."/>
            <person name="Utterback T."/>
            <person name="Reidmuller S."/>
            <person name="Feldblyum T."/>
            <person name="Hsiao J."/>
            <person name="Zismann V."/>
            <person name="Iobst S."/>
            <person name="de Vazeille A.R."/>
            <person name="Buell C.R."/>
            <person name="Ying K."/>
            <person name="Li Y."/>
            <person name="Lu T."/>
            <person name="Huang Y."/>
            <person name="Zhao Q."/>
            <person name="Feng Q."/>
            <person name="Zhang L."/>
            <person name="Zhu J."/>
            <person name="Weng Q."/>
            <person name="Mu J."/>
            <person name="Lu Y."/>
            <person name="Fan D."/>
            <person name="Liu Y."/>
            <person name="Guan J."/>
            <person name="Zhang Y."/>
            <person name="Yu S."/>
            <person name="Liu X."/>
            <person name="Zhang Y."/>
            <person name="Hong G."/>
            <person name="Han B."/>
            <person name="Choisne N."/>
            <person name="Demange N."/>
            <person name="Orjeda G."/>
            <person name="Samain S."/>
            <person name="Cattolico L."/>
            <person name="Pelletier E."/>
            <person name="Couloux A."/>
            <person name="Segurens B."/>
            <person name="Wincker P."/>
            <person name="D'Hont A."/>
            <person name="Scarpelli C."/>
            <person name="Weissenbach J."/>
            <person name="Salanoubat M."/>
            <person name="Quetier F."/>
            <person name="Yu Y."/>
            <person name="Kim H.R."/>
            <person name="Rambo T."/>
            <person name="Currie J."/>
            <person name="Collura K."/>
            <person name="Luo M."/>
            <person name="Yang T."/>
            <person name="Ammiraju J.S.S."/>
            <person name="Engler F."/>
            <person name="Soderlund C."/>
            <person name="Wing R.A."/>
            <person name="Palmer L.E."/>
            <person name="de la Bastide M."/>
            <person name="Spiegel L."/>
            <person name="Nascimento L."/>
            <person name="Zutavern T."/>
            <person name="O'Shaughnessy A."/>
            <person name="Dike S."/>
            <person name="Dedhia N."/>
            <person name="Preston R."/>
            <person name="Balija V."/>
            <person name="McCombie W.R."/>
            <person name="Chow T."/>
            <person name="Chen H."/>
            <person name="Chung M."/>
            <person name="Chen C."/>
            <person name="Shaw J."/>
            <person name="Wu H."/>
            <person name="Hsiao K."/>
            <person name="Chao Y."/>
            <person name="Chu M."/>
            <person name="Cheng C."/>
            <person name="Hour A."/>
            <person name="Lee P."/>
            <person name="Lin S."/>
            <person name="Lin Y."/>
            <person name="Liou J."/>
            <person name="Liu S."/>
            <person name="Hsing Y."/>
            <person name="Raghuvanshi S."/>
            <person name="Mohanty A."/>
            <person name="Bharti A.K."/>
            <person name="Gaur A."/>
            <person name="Gupta V."/>
            <person name="Kumar D."/>
            <person name="Ravi V."/>
            <person name="Vij S."/>
            <person name="Kapur A."/>
            <person name="Khurana P."/>
            <person name="Khurana P."/>
            <person name="Khurana J.P."/>
            <person name="Tyagi A.K."/>
            <person name="Gaikwad K."/>
            <person name="Singh A."/>
            <person name="Dalal V."/>
            <person name="Srivastava S."/>
            <person name="Dixit A."/>
            <person name="Pal A.K."/>
            <person name="Ghazi I.A."/>
            <person name="Yadav M."/>
            <person name="Pandit A."/>
            <person name="Bhargava A."/>
            <person name="Sureshbabu K."/>
            <person name="Batra K."/>
            <person name="Sharma T.R."/>
            <person name="Mohapatra T."/>
            <person name="Singh N.K."/>
            <person name="Messing J."/>
            <person name="Nelson A.B."/>
            <person name="Fuks G."/>
            <person name="Kavchok S."/>
            <person name="Keizer G."/>
            <person name="Linton E."/>
            <person name="Llaca V."/>
            <person name="Song R."/>
            <person name="Tanyolac B."/>
            <person name="Young S."/>
            <person name="Ho-Il K."/>
            <person name="Hahn J.H."/>
            <person name="Sangsakoo G."/>
            <person name="Vanavichit A."/>
            <person name="de Mattos Luiz.A.T."/>
            <person name="Zimmer P.D."/>
            <person name="Malone G."/>
            <person name="Dellagostin O."/>
            <person name="de Oliveira A.C."/>
            <person name="Bevan M."/>
            <person name="Bancroft I."/>
            <person name="Minx P."/>
            <person name="Cordum H."/>
            <person name="Wilson R."/>
            <person name="Cheng Z."/>
            <person name="Jin W."/>
            <person name="Jiang J."/>
            <person name="Leong S.A."/>
            <person name="Iwama H."/>
            <person name="Gojobori T."/>
            <person name="Itoh T."/>
            <person name="Niimura Y."/>
            <person name="Fujii Y."/>
            <person name="Habara T."/>
            <person name="Sakai H."/>
            <person name="Sato Y."/>
            <person name="Wilson G."/>
            <person name="Kumar K."/>
            <person name="McCouch S."/>
            <person name="Juretic N."/>
            <person name="Hoen D."/>
            <person name="Wright S."/>
            <person name="Bruskiewich R."/>
            <person name="Bureau T."/>
            <person name="Miyao A."/>
            <person name="Hirochika H."/>
            <person name="Nishikawa T."/>
            <person name="Kadowaki K."/>
            <person name="Sugiura M."/>
            <person name="Burr B."/>
            <person name="Sasaki T."/>
        </authorList>
    </citation>
    <scope>NUCLEOTIDE SEQUENCE [LARGE SCALE GENOMIC DNA]</scope>
    <source>
        <strain evidence="3">cv. Nipponbare</strain>
    </source>
</reference>
<evidence type="ECO:0000313" key="2">
    <source>
        <dbReference type="EMBL" id="BAS81746.1"/>
    </source>
</evidence>
<dbReference type="PaxDb" id="39947-A0A0P0VRM7"/>
<evidence type="ECO:0000313" key="3">
    <source>
        <dbReference type="Proteomes" id="UP000059680"/>
    </source>
</evidence>
<name>A0A0P0VRM7_ORYSJ</name>
<dbReference type="AlphaFoldDB" id="A0A0P0VRM7"/>
<dbReference type="InParanoid" id="A0A0P0VRM7"/>
<evidence type="ECO:0000256" key="1">
    <source>
        <dbReference type="SAM" id="MobiDB-lite"/>
    </source>
</evidence>
<accession>A0A0P0VRM7</accession>
<reference evidence="2 3" key="2">
    <citation type="journal article" date="2013" name="Plant Cell Physiol.">
        <title>Rice Annotation Project Database (RAP-DB): an integrative and interactive database for rice genomics.</title>
        <authorList>
            <person name="Sakai H."/>
            <person name="Lee S.S."/>
            <person name="Tanaka T."/>
            <person name="Numa H."/>
            <person name="Kim J."/>
            <person name="Kawahara Y."/>
            <person name="Wakimoto H."/>
            <person name="Yang C.C."/>
            <person name="Iwamoto M."/>
            <person name="Abe T."/>
            <person name="Yamada Y."/>
            <person name="Muto A."/>
            <person name="Inokuchi H."/>
            <person name="Ikemura T."/>
            <person name="Matsumoto T."/>
            <person name="Sasaki T."/>
            <person name="Itoh T."/>
        </authorList>
    </citation>
    <scope>NUCLEOTIDE SEQUENCE [LARGE SCALE GENOMIC DNA]</scope>
    <source>
        <strain evidence="3">cv. Nipponbare</strain>
    </source>
</reference>
<protein>
    <submittedName>
        <fullName evidence="2">Os02g0830600 protein</fullName>
    </submittedName>
</protein>
<proteinExistence type="predicted"/>
<dbReference type="EMBL" id="AP014958">
    <property type="protein sequence ID" value="BAS81746.1"/>
    <property type="molecule type" value="Genomic_DNA"/>
</dbReference>
<reference evidence="2 3" key="3">
    <citation type="journal article" date="2013" name="Rice">
        <title>Improvement of the Oryza sativa Nipponbare reference genome using next generation sequence and optical map data.</title>
        <authorList>
            <person name="Kawahara Y."/>
            <person name="de la Bastide M."/>
            <person name="Hamilton J.P."/>
            <person name="Kanamori H."/>
            <person name="McCombie W.R."/>
            <person name="Ouyang S."/>
            <person name="Schwartz D.C."/>
            <person name="Tanaka T."/>
            <person name="Wu J."/>
            <person name="Zhou S."/>
            <person name="Childs K.L."/>
            <person name="Davidson R.M."/>
            <person name="Lin H."/>
            <person name="Quesada-Ocampo L."/>
            <person name="Vaillancourt B."/>
            <person name="Sakai H."/>
            <person name="Lee S.S."/>
            <person name="Kim J."/>
            <person name="Numa H."/>
            <person name="Itoh T."/>
            <person name="Buell C.R."/>
            <person name="Matsumoto T."/>
        </authorList>
    </citation>
    <scope>NUCLEOTIDE SEQUENCE [LARGE SCALE GENOMIC DNA]</scope>
    <source>
        <strain evidence="3">cv. Nipponbare</strain>
    </source>
</reference>
<gene>
    <name evidence="2" type="ordered locus">Os02g0830600</name>
    <name evidence="2" type="ORF">OSNPB_020830600</name>
</gene>
<feature type="compositionally biased region" description="Low complexity" evidence="1">
    <location>
        <begin position="1"/>
        <end position="10"/>
    </location>
</feature>
<sequence>MRQRRISSSSSRRRDTNHTILSLPPHTPRHILGIRLPAPARSSDHVLALIFDVVGRVCLDLAGCAILGICLPVPRCQRSE</sequence>